<dbReference type="RefSeq" id="WP_052036951.1">
    <property type="nucleotide sequence ID" value="NZ_JAEMUK010000008.1"/>
</dbReference>
<protein>
    <recommendedName>
        <fullName evidence="3">Chorismate lyase</fullName>
    </recommendedName>
</protein>
<name>A0A8I1KGK3_9HYPH</name>
<proteinExistence type="predicted"/>
<dbReference type="SUPFAM" id="SSF64288">
    <property type="entry name" value="Chorismate lyase-like"/>
    <property type="match status" value="1"/>
</dbReference>
<dbReference type="AlphaFoldDB" id="A0A8I1KGK3"/>
<comment type="caution">
    <text evidence="1">The sequence shown here is derived from an EMBL/GenBank/DDBJ whole genome shotgun (WGS) entry which is preliminary data.</text>
</comment>
<dbReference type="Gene3D" id="3.40.1410.10">
    <property type="entry name" value="Chorismate lyase-like"/>
    <property type="match status" value="1"/>
</dbReference>
<reference evidence="1 2" key="1">
    <citation type="submission" date="2020-12" db="EMBL/GenBank/DDBJ databases">
        <title>Revised draft genomes of Rhodomicrobium vannielii ATCC 17100 and Rhodomicrobium udaipurense JA643.</title>
        <authorList>
            <person name="Conners E.M."/>
            <person name="Davenport E.J."/>
            <person name="Bose A."/>
        </authorList>
    </citation>
    <scope>NUCLEOTIDE SEQUENCE [LARGE SCALE GENOMIC DNA]</scope>
    <source>
        <strain evidence="1 2">JA643</strain>
    </source>
</reference>
<gene>
    <name evidence="1" type="ORF">JDN41_04590</name>
</gene>
<evidence type="ECO:0000313" key="2">
    <source>
        <dbReference type="Proteomes" id="UP000623250"/>
    </source>
</evidence>
<evidence type="ECO:0000313" key="1">
    <source>
        <dbReference type="EMBL" id="MBJ7542830.1"/>
    </source>
</evidence>
<organism evidence="1 2">
    <name type="scientific">Rhodomicrobium udaipurense</name>
    <dbReference type="NCBI Taxonomy" id="1202716"/>
    <lineage>
        <taxon>Bacteria</taxon>
        <taxon>Pseudomonadati</taxon>
        <taxon>Pseudomonadota</taxon>
        <taxon>Alphaproteobacteria</taxon>
        <taxon>Hyphomicrobiales</taxon>
        <taxon>Hyphomicrobiaceae</taxon>
        <taxon>Rhodomicrobium</taxon>
    </lineage>
</organism>
<dbReference type="Proteomes" id="UP000623250">
    <property type="component" value="Unassembled WGS sequence"/>
</dbReference>
<evidence type="ECO:0008006" key="3">
    <source>
        <dbReference type="Google" id="ProtNLM"/>
    </source>
</evidence>
<dbReference type="EMBL" id="JAEMUK010000008">
    <property type="protein sequence ID" value="MBJ7542830.1"/>
    <property type="molecule type" value="Genomic_DNA"/>
</dbReference>
<accession>A0A8I1KGK3</accession>
<keyword evidence="2" id="KW-1185">Reference proteome</keyword>
<sequence length="180" mass="20350">MNFQDRFSRQGATAALIERLNADLLSHPSATDTLDRWCRASGRLPGAALSAEVHRDGTRRDLTAEECARLAISPDDALRYRLVRIFFGDKFLSEAENWYIPARLPAEMNRLLEKTETPFGRVVEDLDFRRETLSSDVLWTPEANPRAPILRHRAILSNGATPISLVVETYQPDVLFFHAG</sequence>
<dbReference type="InterPro" id="IPR028978">
    <property type="entry name" value="Chorismate_lyase_/UTRA_dom_sf"/>
</dbReference>